<keyword evidence="6" id="KW-1160">Virus entry into host cell</keyword>
<dbReference type="EMBL" id="BK014115">
    <property type="protein sequence ID" value="DAD52477.1"/>
    <property type="molecule type" value="Genomic_RNA"/>
</dbReference>
<evidence type="ECO:0000256" key="5">
    <source>
        <dbReference type="ARBA" id="ARBA00023104"/>
    </source>
</evidence>
<evidence type="ECO:0000256" key="3">
    <source>
        <dbReference type="ARBA" id="ARBA00022804"/>
    </source>
</evidence>
<keyword evidence="3" id="KW-1161">Viral attachment to host cell</keyword>
<accession>A0A8S5L563</accession>
<evidence type="ECO:0000313" key="8">
    <source>
        <dbReference type="EMBL" id="DAD52477.1"/>
    </source>
</evidence>
<keyword evidence="4" id="KW-0946">Virion</keyword>
<evidence type="ECO:0000256" key="7">
    <source>
        <dbReference type="ARBA" id="ARBA00035110"/>
    </source>
</evidence>
<reference evidence="8" key="1">
    <citation type="submission" date="2020-09" db="EMBL/GenBank/DDBJ databases">
        <title>Leviviricetes taxonomy.</title>
        <authorList>
            <person name="Stockdale S.R."/>
            <person name="Callanan J."/>
            <person name="Adriaenssens E.M."/>
            <person name="Kuhn J.H."/>
            <person name="Rumnieks J."/>
            <person name="Shkoporov A."/>
            <person name="Draper L.A."/>
            <person name="Ross P."/>
            <person name="Hill C."/>
        </authorList>
    </citation>
    <scope>NUCLEOTIDE SEQUENCE</scope>
</reference>
<dbReference type="GeneID" id="80398839"/>
<gene>
    <name evidence="8" type="primary">SRR5467090_3_2</name>
</gene>
<evidence type="ECO:0000256" key="2">
    <source>
        <dbReference type="ARBA" id="ARBA00022581"/>
    </source>
</evidence>
<keyword evidence="2" id="KW-0945">Host-virus interaction</keyword>
<evidence type="ECO:0000256" key="1">
    <source>
        <dbReference type="ARBA" id="ARBA00004328"/>
    </source>
</evidence>
<dbReference type="InterPro" id="IPR005563">
    <property type="entry name" value="A_protein"/>
</dbReference>
<dbReference type="GO" id="GO:0044423">
    <property type="term" value="C:virion component"/>
    <property type="evidence" value="ECO:0007669"/>
    <property type="project" value="UniProtKB-KW"/>
</dbReference>
<protein>
    <submittedName>
        <fullName evidence="8">Maturation protein</fullName>
    </submittedName>
</protein>
<sequence>MTIGSTGSQLSFNSSLYTKVDPYGYPQNVPYGMRRSRDWNGGDSIRPHFYQVIAVPAKTQIVERRRRDGSTFFKEVVIQKSRVVRKKFYTTGFWPPNTYSNDVRGATMSIGRIYYGHYPCQPSGIWRLFTGPYIPSVPSKESIFTSNDDIRIISKLGARINDSDFNPAVFAATVHMSLETIADRAKKLAKSIAYLRKGDVRRSFHAVYGHYPPKSRKINGDRYDLPIRNGRISAPQSRAVAQTVLEIQYGWRPLVNDAYEGAVWLAAKLKKPMVHRQVQRLQRVGPASDLKPKTWISFTQQQVLVKKQIVAYLSEGFADSSLNLWNPAEMAWELLPWSFVVDWFIPIGEYLNARGVASKLTGTFVTTTTYQKKFWGSRFYGDPARCEEITNILDWGGIPPTWYETQISRSVSNSLIADLPTFKGLKKAASFEHCVNAVALLTAVMHEPPDGTLRKLGRLRN</sequence>
<proteinExistence type="inferred from homology"/>
<evidence type="ECO:0000256" key="4">
    <source>
        <dbReference type="ARBA" id="ARBA00022844"/>
    </source>
</evidence>
<keyword evidence="9" id="KW-1185">Reference proteome</keyword>
<dbReference type="Proteomes" id="UP000676895">
    <property type="component" value="Segment"/>
</dbReference>
<comment type="similarity">
    <text evidence="7">Belongs to the Leviviricetes maturation protein family.</text>
</comment>
<name>A0A8S5L563_9VIRU</name>
<dbReference type="RefSeq" id="YP_010769737.1">
    <property type="nucleotide sequence ID" value="NC_074061.1"/>
</dbReference>
<organism evidence="8 9">
    <name type="scientific">ssRNA phage SRR5467090_3</name>
    <dbReference type="NCBI Taxonomy" id="2786452"/>
    <lineage>
        <taxon>Viruses</taxon>
        <taxon>Riboviria</taxon>
        <taxon>Orthornavirae</taxon>
        <taxon>Lenarviricota</taxon>
        <taxon>Leviviricetes</taxon>
        <taxon>Norzivirales</taxon>
        <taxon>Fiersviridae</taxon>
        <taxon>Ulinhavirus</taxon>
        <taxon>Ulinhavirus borborohabitans</taxon>
        <taxon>Pipunevirus borborohabitans</taxon>
    </lineage>
</organism>
<dbReference type="Pfam" id="PF03863">
    <property type="entry name" value="Phage_mat-A"/>
    <property type="match status" value="1"/>
</dbReference>
<evidence type="ECO:0000256" key="6">
    <source>
        <dbReference type="ARBA" id="ARBA00023296"/>
    </source>
</evidence>
<evidence type="ECO:0000313" key="9">
    <source>
        <dbReference type="Proteomes" id="UP000676895"/>
    </source>
</evidence>
<dbReference type="KEGG" id="vg:80398839"/>
<dbReference type="GO" id="GO:0039666">
    <property type="term" value="P:virion attachment to host cell pilus"/>
    <property type="evidence" value="ECO:0007669"/>
    <property type="project" value="UniProtKB-KW"/>
</dbReference>
<comment type="subcellular location">
    <subcellularLocation>
        <location evidence="1">Virion</location>
    </subcellularLocation>
</comment>
<keyword evidence="5" id="KW-1175">Viral attachment to host cell pilus</keyword>